<dbReference type="EnsemblPlants" id="AUR62013659-RA">
    <property type="protein sequence ID" value="AUR62013659-RA:cds"/>
    <property type="gene ID" value="AUR62013659"/>
</dbReference>
<keyword evidence="1" id="KW-0143">Chaperone</keyword>
<dbReference type="GO" id="GO:0000226">
    <property type="term" value="P:microtubule cytoskeleton organization"/>
    <property type="evidence" value="ECO:0007669"/>
    <property type="project" value="TreeGrafter"/>
</dbReference>
<reference evidence="4" key="2">
    <citation type="submission" date="2021-03" db="UniProtKB">
        <authorList>
            <consortium name="EnsemblPlants"/>
        </authorList>
    </citation>
    <scope>IDENTIFICATION</scope>
</reference>
<dbReference type="Gramene" id="AUR62013659-RA">
    <property type="protein sequence ID" value="AUR62013659-RA:cds"/>
    <property type="gene ID" value="AUR62013659"/>
</dbReference>
<evidence type="ECO:0000259" key="2">
    <source>
        <dbReference type="Pfam" id="PF12612"/>
    </source>
</evidence>
<dbReference type="GO" id="GO:0005096">
    <property type="term" value="F:GTPase activator activity"/>
    <property type="evidence" value="ECO:0007669"/>
    <property type="project" value="InterPro"/>
</dbReference>
<keyword evidence="5" id="KW-1185">Reference proteome</keyword>
<feature type="domain" description="Tubulin-folding cofactor D C-terminal" evidence="2">
    <location>
        <begin position="1570"/>
        <end position="1758"/>
    </location>
</feature>
<accession>A0A803LI62</accession>
<dbReference type="InterPro" id="IPR033162">
    <property type="entry name" value="TBCD"/>
</dbReference>
<dbReference type="Proteomes" id="UP000596660">
    <property type="component" value="Unplaced"/>
</dbReference>
<dbReference type="Pfam" id="PF23579">
    <property type="entry name" value="ARM_TBCD"/>
    <property type="match status" value="1"/>
</dbReference>
<reference evidence="4" key="1">
    <citation type="journal article" date="2017" name="Nature">
        <title>The genome of Chenopodium quinoa.</title>
        <authorList>
            <person name="Jarvis D.E."/>
            <person name="Ho Y.S."/>
            <person name="Lightfoot D.J."/>
            <person name="Schmoeckel S.M."/>
            <person name="Li B."/>
            <person name="Borm T.J.A."/>
            <person name="Ohyanagi H."/>
            <person name="Mineta K."/>
            <person name="Michell C.T."/>
            <person name="Saber N."/>
            <person name="Kharbatia N.M."/>
            <person name="Rupper R.R."/>
            <person name="Sharp A.R."/>
            <person name="Dally N."/>
            <person name="Boughton B.A."/>
            <person name="Woo Y.H."/>
            <person name="Gao G."/>
            <person name="Schijlen E.G.W.M."/>
            <person name="Guo X."/>
            <person name="Momin A.A."/>
            <person name="Negrao S."/>
            <person name="Al-Babili S."/>
            <person name="Gehring C."/>
            <person name="Roessner U."/>
            <person name="Jung C."/>
            <person name="Murphy K."/>
            <person name="Arold S.T."/>
            <person name="Gojobori T."/>
            <person name="van der Linden C.G."/>
            <person name="van Loo E.N."/>
            <person name="Jellen E.N."/>
            <person name="Maughan P.J."/>
            <person name="Tester M."/>
        </authorList>
    </citation>
    <scope>NUCLEOTIDE SEQUENCE [LARGE SCALE GENOMIC DNA]</scope>
    <source>
        <strain evidence="4">cv. PI 614886</strain>
    </source>
</reference>
<dbReference type="Pfam" id="PF12612">
    <property type="entry name" value="TFCD_C"/>
    <property type="match status" value="2"/>
</dbReference>
<dbReference type="GO" id="GO:0007021">
    <property type="term" value="P:tubulin complex assembly"/>
    <property type="evidence" value="ECO:0007669"/>
    <property type="project" value="InterPro"/>
</dbReference>
<feature type="domain" description="Tubulin-folding cofactor D ARM repeats" evidence="3">
    <location>
        <begin position="322"/>
        <end position="569"/>
    </location>
</feature>
<dbReference type="InterPro" id="IPR011989">
    <property type="entry name" value="ARM-like"/>
</dbReference>
<dbReference type="PANTHER" id="PTHR12658">
    <property type="entry name" value="BETA-TUBULIN COFACTOR D"/>
    <property type="match status" value="1"/>
</dbReference>
<name>A0A803LI62_CHEQI</name>
<dbReference type="InterPro" id="IPR022577">
    <property type="entry name" value="TBCD_C"/>
</dbReference>
<sequence length="1890" mass="210557">MVVMEDTTAAKLDNNGGETANEKVEEDDEYDCKERVLQKYFLQEWNVVKSILDEIVSAGRVTDLSSAYKIRSIMDKYQEEGQLLEPYLESIVSPLMFIIRTKIIELGAESDEILEVVKPVCIIIYTLVTVCGYKAVTKFFPHQVSDLELAVSLLEKCHSSNTTTSLRHESTGEMEAKCVILLWLSILVLVPFDISSVDTSIAQTGHLKGDEPSPLVLRILEFCKDYLSNAGPMRTISGLLLSRLLTRPDMLKAFISFTEWTHEVLSLSSDNVMDHFRLLGAVEALAAVLKAGSRKVLLDVVPIVWNDVSALMKSSVAGRSPLLRKYLVKLTQRIGLVCLPHRSLSWHYKGKVASLGQDLLTNDVKGTDHCCHGADMKSSSIDQSMNSEENEGMDVPELVEEIIEVLLTGLKDTDTVVRWSAAKGIGRVTSRLTFSLSDEVLSSVLELFSPREGDGSWHGGCLALAELARRGLLLPISLPKVVNVVIKALHYDVRRGPHSVGAHVRDAAAYVCWAFGRAYYHTDMRSILEQLAPHLLTVACYDREVNCRRAAAAAFQENVGRQGNYPHGIDIVNTADYFALSSRANSYLNVAVGIAKYEGYLYPFVDELLNSKMCHWDKGLRELAAKALSALVSYDPEHFANSVLGKIIPSTLSTDLCMRHGATLAAGEVVLALHKLNHTHSADKQKQLAGLVPAIEKARLYRGKGGEIMRAAVSRFIECSSLAHIQLPNKIKQSLLETLNENLRHPNSQIQIAAVDALKHFVPAYLQPTNGKGSSDITSKYIEQLSDSNVAVRRGAALALGILPCEFLTKRWKDVLIKLSKSCEIEENPDDRDAEARVNAVKGLAAVCESLADSRATSSVHIREDDMALSLLIKNEVMRSLFKALDDYSVDNRGDVGSWVREAAMVALERCTYILCRSDAVGDQREIEESSQVPELDAIRKNQVNSLFNEELAINLVGGILKQAVEKMDKLREIAAKVLQRILYNKTIFIPFIPYREKLEEIVPNDADLKWGVATFSYPRFIQLLEIRCYSRFLLSGLVVAIGGLQEFLGKASLAALLDYLLVTKAQNADERVSRELNLSTDILWVLQEYKRCDRVITPTMKTIEILFSKKFFLSMEAHTATFCAGLLDSIKVELRACKDFMKLYSGIALLGYIASIPEPINMQAFAHLLSFLGHRYPKIRKASAEQVYLVLLQNGNLLPENQMEKALELISETAWEGDLEEAKQRRLQLYELAGLDPGLLLKASSGVSKRDVEQKQSIYDEHASYSALVESTGLRELAAKALSALVSYDPEHFANSVLGKIIPSTLSTDLCMRHGATLAAGEVVLALHKLNHTHSADKQKQLAGLVPAIEKARLYRGKGGEIMRAAVSRFIECSSLAHIQLPNKIKQSLLETLNENLRHPNSQIQLTFNRLMVKALLILHQSIIEQLSDSNVAVRRGAALALGILPCEFLTKRWKDVLIKLSKSCEIEENPDDRDAEARVNAVKGLAAVCESLADSRATSSVHIREDDMALSLLIKNEVMRSLFKALDDYSVDNRGDQREIEESSQVPELDAIRKNQVNSLFNEELAINLVGGILKQAVEKMDKLREIAAKVLQRILYNKTIFIPFIPYREKLEEIVPNDADLKWGVATFSYPRFIQLLEIRCYSRFLLSGLVVAIGGLQEFLGKASLAALLDYLLVTKAQNADERVSRELNLSTDILWVLQEYKRCDRVITPTMKTIEILFSKKFFLSMEAHTATFCAGLLDSIKVELRACKDFMKLYSGIALLGYIASIPEPINMQAFAHLLSFLGHRYPKIRKASAEQVYLVLLQNGNLLPENQMEKALELISETAWEGDLEEAKQRRLQLYELAGLDPGLLLKASSGVSKRDVEQKQSIYDEHASYSALVESTGF</sequence>
<organism evidence="4 5">
    <name type="scientific">Chenopodium quinoa</name>
    <name type="common">Quinoa</name>
    <dbReference type="NCBI Taxonomy" id="63459"/>
    <lineage>
        <taxon>Eukaryota</taxon>
        <taxon>Viridiplantae</taxon>
        <taxon>Streptophyta</taxon>
        <taxon>Embryophyta</taxon>
        <taxon>Tracheophyta</taxon>
        <taxon>Spermatophyta</taxon>
        <taxon>Magnoliopsida</taxon>
        <taxon>eudicotyledons</taxon>
        <taxon>Gunneridae</taxon>
        <taxon>Pentapetalae</taxon>
        <taxon>Caryophyllales</taxon>
        <taxon>Chenopodiaceae</taxon>
        <taxon>Chenopodioideae</taxon>
        <taxon>Atripliceae</taxon>
        <taxon>Chenopodium</taxon>
    </lineage>
</organism>
<dbReference type="InterPro" id="IPR016024">
    <property type="entry name" value="ARM-type_fold"/>
</dbReference>
<feature type="domain" description="Tubulin-folding cofactor D C-terminal" evidence="2">
    <location>
        <begin position="955"/>
        <end position="1143"/>
    </location>
</feature>
<dbReference type="GO" id="GO:0007023">
    <property type="term" value="P:post-chaperonin tubulin folding pathway"/>
    <property type="evidence" value="ECO:0007669"/>
    <property type="project" value="InterPro"/>
</dbReference>
<evidence type="ECO:0008006" key="6">
    <source>
        <dbReference type="Google" id="ProtNLM"/>
    </source>
</evidence>
<proteinExistence type="predicted"/>
<dbReference type="Pfam" id="PF25767">
    <property type="entry name" value="ARM_TBCD_2nd"/>
    <property type="match status" value="1"/>
</dbReference>
<dbReference type="GO" id="GO:0048487">
    <property type="term" value="F:beta-tubulin binding"/>
    <property type="evidence" value="ECO:0007669"/>
    <property type="project" value="InterPro"/>
</dbReference>
<dbReference type="SUPFAM" id="SSF48371">
    <property type="entry name" value="ARM repeat"/>
    <property type="match status" value="2"/>
</dbReference>
<protein>
    <recommendedName>
        <fullName evidence="6">Tubulin-specific chaperone D</fullName>
    </recommendedName>
</protein>
<dbReference type="PANTHER" id="PTHR12658:SF0">
    <property type="entry name" value="TUBULIN-SPECIFIC CHAPERONE D"/>
    <property type="match status" value="1"/>
</dbReference>
<dbReference type="FunFam" id="1.25.10.10:FF:000950">
    <property type="entry name" value="Tubulin-folding cofactor D"/>
    <property type="match status" value="1"/>
</dbReference>
<evidence type="ECO:0000256" key="1">
    <source>
        <dbReference type="ARBA" id="ARBA00023186"/>
    </source>
</evidence>
<dbReference type="InterPro" id="IPR058033">
    <property type="entry name" value="ARM_TBCD_2nd"/>
</dbReference>
<evidence type="ECO:0000259" key="3">
    <source>
        <dbReference type="Pfam" id="PF25767"/>
    </source>
</evidence>
<evidence type="ECO:0000313" key="5">
    <source>
        <dbReference type="Proteomes" id="UP000596660"/>
    </source>
</evidence>
<evidence type="ECO:0000313" key="4">
    <source>
        <dbReference type="EnsemblPlants" id="AUR62013659-RA:cds"/>
    </source>
</evidence>
<dbReference type="Gene3D" id="1.25.10.10">
    <property type="entry name" value="Leucine-rich Repeat Variant"/>
    <property type="match status" value="3"/>
</dbReference>